<name>A0A9D1X489_9FIRM</name>
<evidence type="ECO:0000313" key="3">
    <source>
        <dbReference type="Proteomes" id="UP000886805"/>
    </source>
</evidence>
<comment type="caution">
    <text evidence="2">The sequence shown here is derived from an EMBL/GenBank/DDBJ whole genome shotgun (WGS) entry which is preliminary data.</text>
</comment>
<sequence>MAEMIVQQWRLFMISALYGAVLGVWYDFFRAVRRKISHKDRTVHLEDVIFSLTAAAGLFLLFQICSRGEIRFYVLAGLFAGALLYFFLLSPLVEKGMEFLVGAAVFLLLAASRTLVFPIKFIVNSLLKTLKKLRRTVKIVRNRK</sequence>
<dbReference type="AlphaFoldDB" id="A0A9D1X489"/>
<dbReference type="Proteomes" id="UP000886805">
    <property type="component" value="Unassembled WGS sequence"/>
</dbReference>
<dbReference type="InterPro" id="IPR019074">
    <property type="entry name" value="YabQ"/>
</dbReference>
<evidence type="ECO:0000256" key="1">
    <source>
        <dbReference type="SAM" id="Phobius"/>
    </source>
</evidence>
<reference evidence="2" key="2">
    <citation type="submission" date="2021-04" db="EMBL/GenBank/DDBJ databases">
        <authorList>
            <person name="Gilroy R."/>
        </authorList>
    </citation>
    <scope>NUCLEOTIDE SEQUENCE</scope>
    <source>
        <strain evidence="2">ChiSxjej3B15-1167</strain>
    </source>
</reference>
<keyword evidence="1" id="KW-0472">Membrane</keyword>
<gene>
    <name evidence="2" type="ORF">H9849_04695</name>
</gene>
<accession>A0A9D1X489</accession>
<reference evidence="2" key="1">
    <citation type="journal article" date="2021" name="PeerJ">
        <title>Extensive microbial diversity within the chicken gut microbiome revealed by metagenomics and culture.</title>
        <authorList>
            <person name="Gilroy R."/>
            <person name="Ravi A."/>
            <person name="Getino M."/>
            <person name="Pursley I."/>
            <person name="Horton D.L."/>
            <person name="Alikhan N.F."/>
            <person name="Baker D."/>
            <person name="Gharbi K."/>
            <person name="Hall N."/>
            <person name="Watson M."/>
            <person name="Adriaenssens E.M."/>
            <person name="Foster-Nyarko E."/>
            <person name="Jarju S."/>
            <person name="Secka A."/>
            <person name="Antonio M."/>
            <person name="Oren A."/>
            <person name="Chaudhuri R.R."/>
            <person name="La Ragione R."/>
            <person name="Hildebrand F."/>
            <person name="Pallen M.J."/>
        </authorList>
    </citation>
    <scope>NUCLEOTIDE SEQUENCE</scope>
    <source>
        <strain evidence="2">ChiSxjej3B15-1167</strain>
    </source>
</reference>
<organism evidence="2 3">
    <name type="scientific">Candidatus Anaerobutyricum stercoripullorum</name>
    <dbReference type="NCBI Taxonomy" id="2838456"/>
    <lineage>
        <taxon>Bacteria</taxon>
        <taxon>Bacillati</taxon>
        <taxon>Bacillota</taxon>
        <taxon>Clostridia</taxon>
        <taxon>Lachnospirales</taxon>
        <taxon>Lachnospiraceae</taxon>
        <taxon>Anaerobutyricum</taxon>
    </lineage>
</organism>
<evidence type="ECO:0000313" key="2">
    <source>
        <dbReference type="EMBL" id="HIX72300.1"/>
    </source>
</evidence>
<proteinExistence type="predicted"/>
<dbReference type="NCBIfam" id="TIGR02893">
    <property type="entry name" value="spore_yabQ"/>
    <property type="match status" value="1"/>
</dbReference>
<keyword evidence="1" id="KW-0812">Transmembrane</keyword>
<feature type="transmembrane region" description="Helical" evidence="1">
    <location>
        <begin position="48"/>
        <end position="65"/>
    </location>
</feature>
<dbReference type="Pfam" id="PF09578">
    <property type="entry name" value="Spore_YabQ"/>
    <property type="match status" value="1"/>
</dbReference>
<protein>
    <submittedName>
        <fullName evidence="2">Spore cortex biosynthesis protein YabQ</fullName>
    </submittedName>
</protein>
<feature type="transmembrane region" description="Helical" evidence="1">
    <location>
        <begin position="72"/>
        <end position="93"/>
    </location>
</feature>
<feature type="transmembrane region" description="Helical" evidence="1">
    <location>
        <begin position="99"/>
        <end position="123"/>
    </location>
</feature>
<dbReference type="EMBL" id="DXEQ01000130">
    <property type="protein sequence ID" value="HIX72300.1"/>
    <property type="molecule type" value="Genomic_DNA"/>
</dbReference>
<feature type="transmembrane region" description="Helical" evidence="1">
    <location>
        <begin position="9"/>
        <end position="28"/>
    </location>
</feature>
<keyword evidence="1" id="KW-1133">Transmembrane helix</keyword>